<evidence type="ECO:0000313" key="2">
    <source>
        <dbReference type="EMBL" id="AFZ14450.1"/>
    </source>
</evidence>
<dbReference type="InterPro" id="IPR023393">
    <property type="entry name" value="START-like_dom_sf"/>
</dbReference>
<proteinExistence type="predicted"/>
<dbReference type="OrthoDB" id="9801773at2"/>
<dbReference type="KEGG" id="cep:Cri9333_3632"/>
<dbReference type="AlphaFoldDB" id="K9W4S1"/>
<dbReference type="PATRIC" id="fig|1173022.3.peg.3907"/>
<gene>
    <name evidence="2" type="ORF">Cri9333_3632</name>
</gene>
<organism evidence="2 3">
    <name type="scientific">Crinalium epipsammum PCC 9333</name>
    <dbReference type="NCBI Taxonomy" id="1173022"/>
    <lineage>
        <taxon>Bacteria</taxon>
        <taxon>Bacillati</taxon>
        <taxon>Cyanobacteriota</taxon>
        <taxon>Cyanophyceae</taxon>
        <taxon>Gomontiellales</taxon>
        <taxon>Gomontiellaceae</taxon>
        <taxon>Crinalium</taxon>
    </lineage>
</organism>
<dbReference type="RefSeq" id="WP_015204555.1">
    <property type="nucleotide sequence ID" value="NC_019753.1"/>
</dbReference>
<dbReference type="STRING" id="1173022.Cri9333_3632"/>
<dbReference type="CDD" id="cd07820">
    <property type="entry name" value="SRPBCC_3"/>
    <property type="match status" value="1"/>
</dbReference>
<sequence length="148" mass="17572">MLHFKHSSLIDAPVEVVWSFHERPDILQILTPPWQPVQIIRREGGLDVGAISEFRLWLAFLPIQWLARHTECQKHRLFTDEQIAGPMEYWVHQHQFDEKNGKTRLTDAIAYKIPGGWLAELLLGWWVNSRLEQMFRYRHTVTQRECST</sequence>
<protein>
    <submittedName>
        <fullName evidence="2">Cyclase/dehydrase</fullName>
    </submittedName>
</protein>
<accession>K9W4S1</accession>
<dbReference type="EMBL" id="CP003620">
    <property type="protein sequence ID" value="AFZ14450.1"/>
    <property type="molecule type" value="Genomic_DNA"/>
</dbReference>
<evidence type="ECO:0000313" key="3">
    <source>
        <dbReference type="Proteomes" id="UP000010472"/>
    </source>
</evidence>
<dbReference type="Pfam" id="PF03364">
    <property type="entry name" value="Polyketide_cyc"/>
    <property type="match status" value="1"/>
</dbReference>
<dbReference type="Proteomes" id="UP000010472">
    <property type="component" value="Chromosome"/>
</dbReference>
<dbReference type="SUPFAM" id="SSF55961">
    <property type="entry name" value="Bet v1-like"/>
    <property type="match status" value="1"/>
</dbReference>
<evidence type="ECO:0000259" key="1">
    <source>
        <dbReference type="Pfam" id="PF03364"/>
    </source>
</evidence>
<dbReference type="HOGENOM" id="CLU_112936_1_1_3"/>
<dbReference type="eggNOG" id="COG4276">
    <property type="taxonomic scope" value="Bacteria"/>
</dbReference>
<dbReference type="Gene3D" id="3.30.530.20">
    <property type="match status" value="1"/>
</dbReference>
<feature type="domain" description="Coenzyme Q-binding protein COQ10 START" evidence="1">
    <location>
        <begin position="10"/>
        <end position="133"/>
    </location>
</feature>
<dbReference type="InterPro" id="IPR005031">
    <property type="entry name" value="COQ10_START"/>
</dbReference>
<reference evidence="2 3" key="1">
    <citation type="submission" date="2012-06" db="EMBL/GenBank/DDBJ databases">
        <title>Finished chromosome of genome of Crinalium epipsammum PCC 9333.</title>
        <authorList>
            <consortium name="US DOE Joint Genome Institute"/>
            <person name="Gugger M."/>
            <person name="Coursin T."/>
            <person name="Rippka R."/>
            <person name="Tandeau De Marsac N."/>
            <person name="Huntemann M."/>
            <person name="Wei C.-L."/>
            <person name="Han J."/>
            <person name="Detter J.C."/>
            <person name="Han C."/>
            <person name="Tapia R."/>
            <person name="Davenport K."/>
            <person name="Daligault H."/>
            <person name="Erkkila T."/>
            <person name="Gu W."/>
            <person name="Munk A.C.C."/>
            <person name="Teshima H."/>
            <person name="Xu Y."/>
            <person name="Chain P."/>
            <person name="Chen A."/>
            <person name="Krypides N."/>
            <person name="Mavromatis K."/>
            <person name="Markowitz V."/>
            <person name="Szeto E."/>
            <person name="Ivanova N."/>
            <person name="Mikhailova N."/>
            <person name="Ovchinnikova G."/>
            <person name="Pagani I."/>
            <person name="Pati A."/>
            <person name="Goodwin L."/>
            <person name="Peters L."/>
            <person name="Pitluck S."/>
            <person name="Woyke T."/>
            <person name="Kerfeld C."/>
        </authorList>
    </citation>
    <scope>NUCLEOTIDE SEQUENCE [LARGE SCALE GENOMIC DNA]</scope>
    <source>
        <strain evidence="2 3">PCC 9333</strain>
    </source>
</reference>
<keyword evidence="3" id="KW-1185">Reference proteome</keyword>
<name>K9W4S1_9CYAN</name>